<dbReference type="Pfam" id="PF00353">
    <property type="entry name" value="HemolysinCabind"/>
    <property type="match status" value="4"/>
</dbReference>
<dbReference type="RefSeq" id="WP_137267087.1">
    <property type="nucleotide sequence ID" value="NZ_SZUA01000002.1"/>
</dbReference>
<dbReference type="PANTHER" id="PTHR38340:SF1">
    <property type="entry name" value="S-LAYER PROTEIN"/>
    <property type="match status" value="1"/>
</dbReference>
<evidence type="ECO:0000256" key="2">
    <source>
        <dbReference type="ARBA" id="ARBA00022525"/>
    </source>
</evidence>
<evidence type="ECO:0000256" key="4">
    <source>
        <dbReference type="SAM" id="MobiDB-lite"/>
    </source>
</evidence>
<evidence type="ECO:0008006" key="7">
    <source>
        <dbReference type="Google" id="ProtNLM"/>
    </source>
</evidence>
<organism evidence="5 6">
    <name type="scientific">Luteimonas gilva</name>
    <dbReference type="NCBI Taxonomy" id="2572684"/>
    <lineage>
        <taxon>Bacteria</taxon>
        <taxon>Pseudomonadati</taxon>
        <taxon>Pseudomonadota</taxon>
        <taxon>Gammaproteobacteria</taxon>
        <taxon>Lysobacterales</taxon>
        <taxon>Lysobacteraceae</taxon>
        <taxon>Luteimonas</taxon>
    </lineage>
</organism>
<dbReference type="InterPro" id="IPR001343">
    <property type="entry name" value="Hemolysn_Ca-bd"/>
</dbReference>
<dbReference type="InterPro" id="IPR028208">
    <property type="entry name" value="Effector_pro_NleD-like"/>
</dbReference>
<dbReference type="Pfam" id="PF14891">
    <property type="entry name" value="Peptidase_M91"/>
    <property type="match status" value="1"/>
</dbReference>
<keyword evidence="6" id="KW-1185">Reference proteome</keyword>
<gene>
    <name evidence="5" type="ORF">FCE95_11145</name>
</gene>
<keyword evidence="2" id="KW-0964">Secreted</keyword>
<dbReference type="InterPro" id="IPR018511">
    <property type="entry name" value="Hemolysin-typ_Ca-bd_CS"/>
</dbReference>
<dbReference type="EMBL" id="SZUA01000002">
    <property type="protein sequence ID" value="TKR30657.1"/>
    <property type="molecule type" value="Genomic_DNA"/>
</dbReference>
<dbReference type="SUPFAM" id="SSF51120">
    <property type="entry name" value="beta-Roll"/>
    <property type="match status" value="1"/>
</dbReference>
<accession>A0A4U5JRP3</accession>
<sequence>MTVQFDPAVQSSTSQPPSYWENPAAQDALNGAGPTQTATADPIETTPRQAADDAIAIDGNAAGTRQPAGQTPDGKTIRNSQLGQGEQSTVTREQTIADAGFGQQYVSSDQVVFTTKGTGNDDVQVTQRDDGTLDVAVNGESYEVRLGENQELTLRTGAGNDTINVAPNVKVNIVVDSGAGDDNITTGAGDDRIDAGIGNDTISSGAGRDDVFGNSGNDKIEAGAGDDVVYGGDGDDTLAGNDGVDFIEGGKGADRLDGGAGKNMLSGGQGDDVIRSGADGNRIYTGDGKDTVEGATTADKVYGQTAVDAISFAQGQRDNGQVVVNVELNSKLGTQGVKVEGSDAFRQRVEAEIDFLRASPNGQQMLAQFDKAAANGNTVTIKELANEQNGYAQTLGRGDAEISNGKAGEGSDVQISYNPSFHMDAFPAPVVVLYHEMSHAYNGVNGTFQPGTYRGTGPDNGQVPNAERQAVGLETSAPAFDFDGNPATPATTHNPIALTENGIRRELGLPDRPSYSL</sequence>
<evidence type="ECO:0000256" key="1">
    <source>
        <dbReference type="ARBA" id="ARBA00004613"/>
    </source>
</evidence>
<feature type="compositionally biased region" description="Low complexity" evidence="4">
    <location>
        <begin position="52"/>
        <end position="63"/>
    </location>
</feature>
<dbReference type="InterPro" id="IPR011049">
    <property type="entry name" value="Serralysin-like_metalloprot_C"/>
</dbReference>
<dbReference type="Proteomes" id="UP000308707">
    <property type="component" value="Unassembled WGS sequence"/>
</dbReference>
<dbReference type="AlphaFoldDB" id="A0A4U5JRP3"/>
<feature type="compositionally biased region" description="Polar residues" evidence="4">
    <location>
        <begin position="77"/>
        <end position="87"/>
    </location>
</feature>
<dbReference type="PANTHER" id="PTHR38340">
    <property type="entry name" value="S-LAYER PROTEIN"/>
    <property type="match status" value="1"/>
</dbReference>
<dbReference type="PROSITE" id="PS00330">
    <property type="entry name" value="HEMOLYSIN_CALCIUM"/>
    <property type="match status" value="1"/>
</dbReference>
<dbReference type="OrthoDB" id="5952792at2"/>
<feature type="compositionally biased region" description="Polar residues" evidence="4">
    <location>
        <begin position="1"/>
        <end position="17"/>
    </location>
</feature>
<comment type="caution">
    <text evidence="5">The sequence shown here is derived from an EMBL/GenBank/DDBJ whole genome shotgun (WGS) entry which is preliminary data.</text>
</comment>
<name>A0A4U5JRP3_9GAMM</name>
<dbReference type="InterPro" id="IPR050557">
    <property type="entry name" value="RTX_toxin/Mannuronan_C5-epim"/>
</dbReference>
<protein>
    <recommendedName>
        <fullName evidence="7">Hemolysin</fullName>
    </recommendedName>
</protein>
<dbReference type="Gene3D" id="2.150.10.10">
    <property type="entry name" value="Serralysin-like metalloprotease, C-terminal"/>
    <property type="match status" value="2"/>
</dbReference>
<dbReference type="PRINTS" id="PR00313">
    <property type="entry name" value="CABNDNGRPT"/>
</dbReference>
<dbReference type="GO" id="GO:0005576">
    <property type="term" value="C:extracellular region"/>
    <property type="evidence" value="ECO:0007669"/>
    <property type="project" value="UniProtKB-SubCell"/>
</dbReference>
<reference evidence="5 6" key="1">
    <citation type="submission" date="2019-04" db="EMBL/GenBank/DDBJ databases">
        <title>Reference strain of H23.</title>
        <authorList>
            <person name="Luo X."/>
        </authorList>
    </citation>
    <scope>NUCLEOTIDE SEQUENCE [LARGE SCALE GENOMIC DNA]</scope>
    <source>
        <strain evidence="5 6">H23</strain>
    </source>
</reference>
<evidence type="ECO:0000313" key="6">
    <source>
        <dbReference type="Proteomes" id="UP000308707"/>
    </source>
</evidence>
<evidence type="ECO:0000256" key="3">
    <source>
        <dbReference type="ARBA" id="ARBA00022837"/>
    </source>
</evidence>
<feature type="region of interest" description="Disordered" evidence="4">
    <location>
        <begin position="1"/>
        <end position="87"/>
    </location>
</feature>
<proteinExistence type="predicted"/>
<keyword evidence="3" id="KW-0106">Calcium</keyword>
<dbReference type="GO" id="GO:0005509">
    <property type="term" value="F:calcium ion binding"/>
    <property type="evidence" value="ECO:0007669"/>
    <property type="project" value="InterPro"/>
</dbReference>
<evidence type="ECO:0000313" key="5">
    <source>
        <dbReference type="EMBL" id="TKR30657.1"/>
    </source>
</evidence>
<comment type="subcellular location">
    <subcellularLocation>
        <location evidence="1">Secreted</location>
    </subcellularLocation>
</comment>